<dbReference type="InParanoid" id="G3UI11"/>
<evidence type="ECO:0000256" key="1">
    <source>
        <dbReference type="SAM" id="MobiDB-lite"/>
    </source>
</evidence>
<feature type="compositionally biased region" description="Polar residues" evidence="1">
    <location>
        <begin position="1"/>
        <end position="16"/>
    </location>
</feature>
<feature type="compositionally biased region" description="Polar residues" evidence="1">
    <location>
        <begin position="153"/>
        <end position="162"/>
    </location>
</feature>
<feature type="region of interest" description="Disordered" evidence="1">
    <location>
        <begin position="1"/>
        <end position="83"/>
    </location>
</feature>
<feature type="region of interest" description="Disordered" evidence="1">
    <location>
        <begin position="133"/>
        <end position="241"/>
    </location>
</feature>
<accession>G3UI11</accession>
<dbReference type="InterPro" id="IPR031460">
    <property type="entry name" value="DUF4678"/>
</dbReference>
<feature type="compositionally biased region" description="Low complexity" evidence="1">
    <location>
        <begin position="48"/>
        <end position="66"/>
    </location>
</feature>
<evidence type="ECO:0000313" key="3">
    <source>
        <dbReference type="Proteomes" id="UP000007646"/>
    </source>
</evidence>
<dbReference type="OrthoDB" id="9838056at2759"/>
<dbReference type="eggNOG" id="ENOG502TDPT">
    <property type="taxonomic scope" value="Eukaryota"/>
</dbReference>
<feature type="compositionally biased region" description="Polar residues" evidence="1">
    <location>
        <begin position="221"/>
        <end position="233"/>
    </location>
</feature>
<dbReference type="PANTHER" id="PTHR37365:SF1">
    <property type="entry name" value="TESTIS-EXPRESSED PROTEIN 44"/>
    <property type="match status" value="1"/>
</dbReference>
<dbReference type="PANTHER" id="PTHR37365">
    <property type="entry name" value="TESTIS-EXPRESSED PROTEIN 44"/>
    <property type="match status" value="1"/>
</dbReference>
<dbReference type="Pfam" id="PF15727">
    <property type="entry name" value="DUF4678"/>
    <property type="match status" value="1"/>
</dbReference>
<dbReference type="RefSeq" id="XP_003417918.1">
    <property type="nucleotide sequence ID" value="XM_003417870.2"/>
</dbReference>
<gene>
    <name evidence="2" type="primary">TEX44</name>
</gene>
<feature type="compositionally biased region" description="Polar residues" evidence="1">
    <location>
        <begin position="28"/>
        <end position="47"/>
    </location>
</feature>
<feature type="compositionally biased region" description="Polar residues" evidence="1">
    <location>
        <begin position="99"/>
        <end position="108"/>
    </location>
</feature>
<dbReference type="HOGENOM" id="CLU_038692_0_0_1"/>
<protein>
    <submittedName>
        <fullName evidence="2">Testis expressed 44</fullName>
    </submittedName>
</protein>
<dbReference type="Proteomes" id="UP000007646">
    <property type="component" value="Unassembled WGS sequence"/>
</dbReference>
<evidence type="ECO:0000313" key="2">
    <source>
        <dbReference type="Ensembl" id="ENSLAFP00000027469.1"/>
    </source>
</evidence>
<sequence>MTTKPSGEAEATNNPLHGTPEASLGTVADTQSTDSTAEGSPNQASSTSAPADQQDVSQASAQPVASEAKSKSGGVPEESKRPKEVKFLLLDQAPVALQASTSLQNTSVVKPVQEAKTSNSQLTLLQHILVKEETPQTQDVPSGKLGLTPPTPSAETQPTESPAGQPDLDTNAVSPATQPAGGAKDQPDTQAAGNTETTQEQPGDPEASSPLVDSSDEPRAQSFSLSQGCSTPASPALHPVALGRRPLDSNLYMANEENNYMRSMTSLLGGGEGSISSLADILVWSETTMGMATGFLGSGHASVTDLLQGTGPSLRSASSILDSASLAFSSGLVAGTGSALRSVTHMLETVERRTIEGIRSAVRFLTSHLTPPRAPAGPSCD</sequence>
<reference evidence="2" key="3">
    <citation type="submission" date="2025-09" db="UniProtKB">
        <authorList>
            <consortium name="Ensembl"/>
        </authorList>
    </citation>
    <scope>IDENTIFICATION</scope>
    <source>
        <strain evidence="2">Isolate ISIS603380</strain>
    </source>
</reference>
<dbReference type="Ensembl" id="ENSLAFT00000028267.1">
    <property type="protein sequence ID" value="ENSLAFP00000027469.1"/>
    <property type="gene ID" value="ENSLAFG00000027223.1"/>
</dbReference>
<dbReference type="FunCoup" id="G3UI11">
    <property type="interactions" value="3"/>
</dbReference>
<dbReference type="AlphaFoldDB" id="G3UI11"/>
<name>G3UI11_LOXAF</name>
<dbReference type="GeneID" id="100657853"/>
<keyword evidence="3" id="KW-1185">Reference proteome</keyword>
<organism evidence="2 3">
    <name type="scientific">Loxodonta africana</name>
    <name type="common">African elephant</name>
    <dbReference type="NCBI Taxonomy" id="9785"/>
    <lineage>
        <taxon>Eukaryota</taxon>
        <taxon>Metazoa</taxon>
        <taxon>Chordata</taxon>
        <taxon>Craniata</taxon>
        <taxon>Vertebrata</taxon>
        <taxon>Euteleostomi</taxon>
        <taxon>Mammalia</taxon>
        <taxon>Eutheria</taxon>
        <taxon>Afrotheria</taxon>
        <taxon>Proboscidea</taxon>
        <taxon>Elephantidae</taxon>
        <taxon>Loxodonta</taxon>
    </lineage>
</organism>
<dbReference type="GeneTree" id="ENSGT00390000009950"/>
<reference evidence="2" key="2">
    <citation type="submission" date="2025-08" db="UniProtKB">
        <authorList>
            <consortium name="Ensembl"/>
        </authorList>
    </citation>
    <scope>IDENTIFICATION</scope>
    <source>
        <strain evidence="2">Isolate ISIS603380</strain>
    </source>
</reference>
<reference evidence="2 3" key="1">
    <citation type="submission" date="2009-06" db="EMBL/GenBank/DDBJ databases">
        <title>The Genome Sequence of Loxodonta africana (African elephant).</title>
        <authorList>
            <person name="Di Palma F."/>
            <person name="Heiman D."/>
            <person name="Young S."/>
            <person name="Johnson J."/>
            <person name="Lander E.S."/>
            <person name="Lindblad-Toh K."/>
        </authorList>
    </citation>
    <scope>NUCLEOTIDE SEQUENCE [LARGE SCALE GENOMIC DNA]</scope>
    <source>
        <strain evidence="2 3">Isolate ISIS603380</strain>
    </source>
</reference>
<feature type="compositionally biased region" description="Polar residues" evidence="1">
    <location>
        <begin position="188"/>
        <end position="201"/>
    </location>
</feature>
<dbReference type="CTD" id="165100"/>
<proteinExistence type="predicted"/>
<dbReference type="OMA" id="VWSETTM"/>
<feature type="region of interest" description="Disordered" evidence="1">
    <location>
        <begin position="99"/>
        <end position="119"/>
    </location>
</feature>
<dbReference type="KEGG" id="lav:100657853"/>